<evidence type="ECO:0000313" key="4">
    <source>
        <dbReference type="Proteomes" id="UP000425960"/>
    </source>
</evidence>
<dbReference type="EMBL" id="AP021876">
    <property type="protein sequence ID" value="BBO83366.1"/>
    <property type="molecule type" value="Genomic_DNA"/>
</dbReference>
<dbReference type="PRINTS" id="PR00811">
    <property type="entry name" value="BCTERIALGSPD"/>
</dbReference>
<evidence type="ECO:0000256" key="1">
    <source>
        <dbReference type="RuleBase" id="RU004003"/>
    </source>
</evidence>
<organism evidence="3 4">
    <name type="scientific">Desulfosarcina ovata subsp. sediminis</name>
    <dbReference type="NCBI Taxonomy" id="885957"/>
    <lineage>
        <taxon>Bacteria</taxon>
        <taxon>Pseudomonadati</taxon>
        <taxon>Thermodesulfobacteriota</taxon>
        <taxon>Desulfobacteria</taxon>
        <taxon>Desulfobacterales</taxon>
        <taxon>Desulfosarcinaceae</taxon>
        <taxon>Desulfosarcina</taxon>
    </lineage>
</organism>
<protein>
    <recommendedName>
        <fullName evidence="2">Type II/III secretion system secretin-like domain-containing protein</fullName>
    </recommendedName>
</protein>
<evidence type="ECO:0000259" key="2">
    <source>
        <dbReference type="Pfam" id="PF00263"/>
    </source>
</evidence>
<accession>A0A5K7ZT16</accession>
<dbReference type="GO" id="GO:0009306">
    <property type="term" value="P:protein secretion"/>
    <property type="evidence" value="ECO:0007669"/>
    <property type="project" value="InterPro"/>
</dbReference>
<sequence length="141" mass="15385">MLRFTPMVVAPETITVQVEPEISTVDYSLSVTSGGVNVPGLKTRRGSNTLQLKDGQTFVIAGLLQEDSSTVTNKIPFLGDIPYLGSLFTSKEFEKNESELMIIVTPRLVRALNPDEVPRLPGEEEMGVVGDAGFFLKTEPK</sequence>
<proteinExistence type="inferred from homology"/>
<reference evidence="3 4" key="1">
    <citation type="submission" date="2019-11" db="EMBL/GenBank/DDBJ databases">
        <title>Comparative genomics of hydrocarbon-degrading Desulfosarcina strains.</title>
        <authorList>
            <person name="Watanabe M."/>
            <person name="Kojima H."/>
            <person name="Fukui M."/>
        </authorList>
    </citation>
    <scope>NUCLEOTIDE SEQUENCE [LARGE SCALE GENOMIC DNA]</scope>
    <source>
        <strain evidence="3 4">28bB2T</strain>
    </source>
</reference>
<dbReference type="InterPro" id="IPR050810">
    <property type="entry name" value="Bact_Secretion_Sys_Channel"/>
</dbReference>
<dbReference type="KEGG" id="dov:DSCO28_39320"/>
<dbReference type="InterPro" id="IPR001775">
    <property type="entry name" value="GspD/PilQ"/>
</dbReference>
<name>A0A5K7ZT16_9BACT</name>
<dbReference type="Proteomes" id="UP000425960">
    <property type="component" value="Chromosome"/>
</dbReference>
<dbReference type="InterPro" id="IPR004846">
    <property type="entry name" value="T2SS/T3SS_dom"/>
</dbReference>
<evidence type="ECO:0000313" key="3">
    <source>
        <dbReference type="EMBL" id="BBO83366.1"/>
    </source>
</evidence>
<comment type="similarity">
    <text evidence="1">Belongs to the bacterial secretin family.</text>
</comment>
<dbReference type="PANTHER" id="PTHR30332:SF17">
    <property type="entry name" value="TYPE IV PILIATION SYSTEM PROTEIN DR_0774-RELATED"/>
    <property type="match status" value="1"/>
</dbReference>
<gene>
    <name evidence="3" type="ORF">DSCO28_39320</name>
</gene>
<dbReference type="Pfam" id="PF00263">
    <property type="entry name" value="Secretin"/>
    <property type="match status" value="1"/>
</dbReference>
<dbReference type="PRINTS" id="PR01032">
    <property type="entry name" value="PHAGEIV"/>
</dbReference>
<feature type="domain" description="Type II/III secretion system secretin-like" evidence="2">
    <location>
        <begin position="2"/>
        <end position="110"/>
    </location>
</feature>
<dbReference type="PANTHER" id="PTHR30332">
    <property type="entry name" value="PROBABLE GENERAL SECRETION PATHWAY PROTEIN D"/>
    <property type="match status" value="1"/>
</dbReference>
<dbReference type="AlphaFoldDB" id="A0A5K7ZT16"/>
<dbReference type="GO" id="GO:0015627">
    <property type="term" value="C:type II protein secretion system complex"/>
    <property type="evidence" value="ECO:0007669"/>
    <property type="project" value="TreeGrafter"/>
</dbReference>